<dbReference type="ESTHER" id="chlaa-a9we32">
    <property type="family name" value="Est9X"/>
</dbReference>
<gene>
    <name evidence="3" type="ordered locus">Caur_0442</name>
</gene>
<dbReference type="Gene3D" id="3.40.50.1820">
    <property type="entry name" value="alpha/beta hydrolase"/>
    <property type="match status" value="1"/>
</dbReference>
<keyword evidence="4" id="KW-1185">Reference proteome</keyword>
<dbReference type="PANTHER" id="PTHR48081">
    <property type="entry name" value="AB HYDROLASE SUPERFAMILY PROTEIN C4A8.06C"/>
    <property type="match status" value="1"/>
</dbReference>
<name>A9WE32_CHLAA</name>
<dbReference type="GO" id="GO:0034338">
    <property type="term" value="F:short-chain carboxylesterase activity"/>
    <property type="evidence" value="ECO:0000318"/>
    <property type="project" value="GO_Central"/>
</dbReference>
<dbReference type="SUPFAM" id="SSF53474">
    <property type="entry name" value="alpha/beta-Hydrolases"/>
    <property type="match status" value="1"/>
</dbReference>
<dbReference type="KEGG" id="cau:Caur_0442"/>
<accession>A9WE32</accession>
<dbReference type="eggNOG" id="COG0657">
    <property type="taxonomic scope" value="Bacteria"/>
</dbReference>
<dbReference type="EMBL" id="CP000909">
    <property type="protein sequence ID" value="ABY33692.1"/>
    <property type="molecule type" value="Genomic_DNA"/>
</dbReference>
<evidence type="ECO:0000259" key="2">
    <source>
        <dbReference type="Pfam" id="PF20434"/>
    </source>
</evidence>
<reference evidence="4" key="1">
    <citation type="journal article" date="2011" name="BMC Genomics">
        <title>Complete genome sequence of the filamentous anoxygenic phototrophic bacterium Chloroflexus aurantiacus.</title>
        <authorList>
            <person name="Tang K.H."/>
            <person name="Barry K."/>
            <person name="Chertkov O."/>
            <person name="Dalin E."/>
            <person name="Han C.S."/>
            <person name="Hauser L.J."/>
            <person name="Honchak B.M."/>
            <person name="Karbach L.E."/>
            <person name="Land M.L."/>
            <person name="Lapidus A."/>
            <person name="Larimer F.W."/>
            <person name="Mikhailova N."/>
            <person name="Pitluck S."/>
            <person name="Pierson B.K."/>
            <person name="Blankenship R.E."/>
        </authorList>
    </citation>
    <scope>NUCLEOTIDE SEQUENCE [LARGE SCALE GENOMIC DNA]</scope>
    <source>
        <strain evidence="4">ATCC 29366 / DSM 635 / J-10-fl</strain>
    </source>
</reference>
<dbReference type="HOGENOM" id="CLU_012494_10_1_0"/>
<protein>
    <recommendedName>
        <fullName evidence="2">BD-FAE-like domain-containing protein</fullName>
    </recommendedName>
</protein>
<dbReference type="PATRIC" id="fig|324602.8.peg.502"/>
<evidence type="ECO:0000256" key="1">
    <source>
        <dbReference type="ARBA" id="ARBA00022801"/>
    </source>
</evidence>
<evidence type="ECO:0000313" key="4">
    <source>
        <dbReference type="Proteomes" id="UP000002008"/>
    </source>
</evidence>
<dbReference type="STRING" id="324602.Caur_0442"/>
<proteinExistence type="predicted"/>
<dbReference type="PANTHER" id="PTHR48081:SF33">
    <property type="entry name" value="KYNURENINE FORMAMIDASE"/>
    <property type="match status" value="1"/>
</dbReference>
<dbReference type="Pfam" id="PF20434">
    <property type="entry name" value="BD-FAE"/>
    <property type="match status" value="1"/>
</dbReference>
<sequence>MIMLTVSDYLAQPVVSPDVSIRYGDHPDQFGDLYLPAQVHPAPVVMMIHGGCWQAAYPLTPLGECCAALRARGYAVWNLEYRRLGNGGGWPSTFLDVAAGADHLRVLAEHYPLDLNRVVVVGHSAGGHLALWLATRPKLPPTSPLYIPHPLPVHGVVALAAVADLRRGVTATACGTACLELIDNEESRCAEASPHARLPLDIPHYHLVGGDDPIVPASYVAAFVDAARQAGDLAHLTIVPKCGHFELTTPHSQAWQTVVQTIDKACSLNRS</sequence>
<dbReference type="InterPro" id="IPR050300">
    <property type="entry name" value="GDXG_lipolytic_enzyme"/>
</dbReference>
<dbReference type="InParanoid" id="A9WE32"/>
<dbReference type="InterPro" id="IPR029058">
    <property type="entry name" value="AB_hydrolase_fold"/>
</dbReference>
<dbReference type="InterPro" id="IPR049492">
    <property type="entry name" value="BD-FAE-like_dom"/>
</dbReference>
<feature type="domain" description="BD-FAE-like" evidence="2">
    <location>
        <begin position="32"/>
        <end position="167"/>
    </location>
</feature>
<keyword evidence="1" id="KW-0378">Hydrolase</keyword>
<organism evidence="3 4">
    <name type="scientific">Chloroflexus aurantiacus (strain ATCC 29366 / DSM 635 / J-10-fl)</name>
    <dbReference type="NCBI Taxonomy" id="324602"/>
    <lineage>
        <taxon>Bacteria</taxon>
        <taxon>Bacillati</taxon>
        <taxon>Chloroflexota</taxon>
        <taxon>Chloroflexia</taxon>
        <taxon>Chloroflexales</taxon>
        <taxon>Chloroflexineae</taxon>
        <taxon>Chloroflexaceae</taxon>
        <taxon>Chloroflexus</taxon>
    </lineage>
</organism>
<dbReference type="EnsemblBacteria" id="ABY33692">
    <property type="protein sequence ID" value="ABY33692"/>
    <property type="gene ID" value="Caur_0442"/>
</dbReference>
<dbReference type="Proteomes" id="UP000002008">
    <property type="component" value="Chromosome"/>
</dbReference>
<dbReference type="AlphaFoldDB" id="A9WE32"/>
<evidence type="ECO:0000313" key="3">
    <source>
        <dbReference type="EMBL" id="ABY33692.1"/>
    </source>
</evidence>